<reference evidence="4" key="1">
    <citation type="journal article" date="2023" name="Plant J.">
        <title>Genome sequences and population genomics provide insights into the demographic history, inbreeding, and mutation load of two 'living fossil' tree species of Dipteronia.</title>
        <authorList>
            <person name="Feng Y."/>
            <person name="Comes H.P."/>
            <person name="Chen J."/>
            <person name="Zhu S."/>
            <person name="Lu R."/>
            <person name="Zhang X."/>
            <person name="Li P."/>
            <person name="Qiu J."/>
            <person name="Olsen K.M."/>
            <person name="Qiu Y."/>
        </authorList>
    </citation>
    <scope>NUCLEOTIDE SEQUENCE</scope>
    <source>
        <strain evidence="4">KIB01</strain>
    </source>
</reference>
<dbReference type="GO" id="GO:0008234">
    <property type="term" value="F:cysteine-type peptidase activity"/>
    <property type="evidence" value="ECO:0007669"/>
    <property type="project" value="InterPro"/>
</dbReference>
<dbReference type="Pfam" id="PF02902">
    <property type="entry name" value="Peptidase_C48"/>
    <property type="match status" value="1"/>
</dbReference>
<evidence type="ECO:0000313" key="5">
    <source>
        <dbReference type="Proteomes" id="UP001280121"/>
    </source>
</evidence>
<name>A0AAD9TJZ9_9ROSI</name>
<dbReference type="EMBL" id="JANJYI010000009">
    <property type="protein sequence ID" value="KAK2637522.1"/>
    <property type="molecule type" value="Genomic_DNA"/>
</dbReference>
<evidence type="ECO:0000313" key="4">
    <source>
        <dbReference type="EMBL" id="KAK2637522.1"/>
    </source>
</evidence>
<comment type="caution">
    <text evidence="4">The sequence shown here is derived from an EMBL/GenBank/DDBJ whole genome shotgun (WGS) entry which is preliminary data.</text>
</comment>
<accession>A0AAD9TJZ9</accession>
<dbReference type="AlphaFoldDB" id="A0AAD9TJZ9"/>
<dbReference type="Proteomes" id="UP001280121">
    <property type="component" value="Unassembled WGS sequence"/>
</dbReference>
<protein>
    <recommendedName>
        <fullName evidence="3">Ubiquitin-like protease family profile domain-containing protein</fullName>
    </recommendedName>
</protein>
<dbReference type="InterPro" id="IPR003653">
    <property type="entry name" value="Peptidase_C48_C"/>
</dbReference>
<keyword evidence="1" id="KW-0645">Protease</keyword>
<evidence type="ECO:0000259" key="3">
    <source>
        <dbReference type="Pfam" id="PF02902"/>
    </source>
</evidence>
<feature type="domain" description="Ubiquitin-like protease family profile" evidence="3">
    <location>
        <begin position="9"/>
        <end position="65"/>
    </location>
</feature>
<organism evidence="4 5">
    <name type="scientific">Dipteronia dyeriana</name>
    <dbReference type="NCBI Taxonomy" id="168575"/>
    <lineage>
        <taxon>Eukaryota</taxon>
        <taxon>Viridiplantae</taxon>
        <taxon>Streptophyta</taxon>
        <taxon>Embryophyta</taxon>
        <taxon>Tracheophyta</taxon>
        <taxon>Spermatophyta</taxon>
        <taxon>Magnoliopsida</taxon>
        <taxon>eudicotyledons</taxon>
        <taxon>Gunneridae</taxon>
        <taxon>Pentapetalae</taxon>
        <taxon>rosids</taxon>
        <taxon>malvids</taxon>
        <taxon>Sapindales</taxon>
        <taxon>Sapindaceae</taxon>
        <taxon>Hippocastanoideae</taxon>
        <taxon>Acereae</taxon>
        <taxon>Dipteronia</taxon>
    </lineage>
</organism>
<evidence type="ECO:0000256" key="2">
    <source>
        <dbReference type="ARBA" id="ARBA00022801"/>
    </source>
</evidence>
<evidence type="ECO:0000256" key="1">
    <source>
        <dbReference type="ARBA" id="ARBA00022670"/>
    </source>
</evidence>
<gene>
    <name evidence="4" type="ORF">Ddye_032314</name>
</gene>
<sequence>MTVRGFSPVVIPCNVGQQHWLMVSVDLTVEAIHLLDPYKQLVPLHIKKRQTTPLRWLLPSMLHKSGFYDATKSNESKFDRRNRPFEG</sequence>
<dbReference type="GO" id="GO:0006508">
    <property type="term" value="P:proteolysis"/>
    <property type="evidence" value="ECO:0007669"/>
    <property type="project" value="UniProtKB-KW"/>
</dbReference>
<proteinExistence type="predicted"/>
<keyword evidence="5" id="KW-1185">Reference proteome</keyword>
<keyword evidence="2" id="KW-0378">Hydrolase</keyword>